<dbReference type="Gene3D" id="3.60.21.10">
    <property type="match status" value="1"/>
</dbReference>
<name>B9XM52_PEDPL</name>
<keyword evidence="3" id="KW-1185">Reference proteome</keyword>
<dbReference type="STRING" id="320771.Cflav_PD2172"/>
<dbReference type="InterPro" id="IPR004843">
    <property type="entry name" value="Calcineurin-like_PHP"/>
</dbReference>
<evidence type="ECO:0000313" key="3">
    <source>
        <dbReference type="Proteomes" id="UP000003688"/>
    </source>
</evidence>
<dbReference type="PANTHER" id="PTHR37844">
    <property type="entry name" value="SER/THR PROTEIN PHOSPHATASE SUPERFAMILY (AFU_ORTHOLOGUE AFUA_1G14840)"/>
    <property type="match status" value="1"/>
</dbReference>
<evidence type="ECO:0000313" key="2">
    <source>
        <dbReference type="EMBL" id="EEF59045.1"/>
    </source>
</evidence>
<organism evidence="2 3">
    <name type="scientific">Pedosphaera parvula (strain Ellin514)</name>
    <dbReference type="NCBI Taxonomy" id="320771"/>
    <lineage>
        <taxon>Bacteria</taxon>
        <taxon>Pseudomonadati</taxon>
        <taxon>Verrucomicrobiota</taxon>
        <taxon>Pedosphaerae</taxon>
        <taxon>Pedosphaerales</taxon>
        <taxon>Pedosphaeraceae</taxon>
        <taxon>Pedosphaera</taxon>
    </lineage>
</organism>
<dbReference type="OrthoDB" id="356681at2"/>
<accession>B9XM52</accession>
<dbReference type="AlphaFoldDB" id="B9XM52"/>
<dbReference type="Pfam" id="PF00149">
    <property type="entry name" value="Metallophos"/>
    <property type="match status" value="1"/>
</dbReference>
<dbReference type="EMBL" id="ABOX02000033">
    <property type="protein sequence ID" value="EEF59045.1"/>
    <property type="molecule type" value="Genomic_DNA"/>
</dbReference>
<gene>
    <name evidence="2" type="ORF">Cflav_PD2172</name>
</gene>
<proteinExistence type="predicted"/>
<dbReference type="InterPro" id="IPR029052">
    <property type="entry name" value="Metallo-depent_PP-like"/>
</dbReference>
<dbReference type="Proteomes" id="UP000003688">
    <property type="component" value="Unassembled WGS sequence"/>
</dbReference>
<dbReference type="SUPFAM" id="SSF56300">
    <property type="entry name" value="Metallo-dependent phosphatases"/>
    <property type="match status" value="1"/>
</dbReference>
<dbReference type="PANTHER" id="PTHR37844:SF2">
    <property type="entry name" value="SER_THR PROTEIN PHOSPHATASE SUPERFAMILY (AFU_ORTHOLOGUE AFUA_1G14840)"/>
    <property type="match status" value="1"/>
</dbReference>
<dbReference type="RefSeq" id="WP_007416891.1">
    <property type="nucleotide sequence ID" value="NZ_ABOX02000033.1"/>
</dbReference>
<comment type="caution">
    <text evidence="2">The sequence shown here is derived from an EMBL/GenBank/DDBJ whole genome shotgun (WGS) entry which is preliminary data.</text>
</comment>
<reference evidence="2 3" key="1">
    <citation type="journal article" date="2011" name="J. Bacteriol.">
        <title>Genome sequence of 'Pedosphaera parvula' Ellin514, an aerobic Verrucomicrobial isolate from pasture soil.</title>
        <authorList>
            <person name="Kant R."/>
            <person name="van Passel M.W."/>
            <person name="Sangwan P."/>
            <person name="Palva A."/>
            <person name="Lucas S."/>
            <person name="Copeland A."/>
            <person name="Lapidus A."/>
            <person name="Glavina Del Rio T."/>
            <person name="Dalin E."/>
            <person name="Tice H."/>
            <person name="Bruce D."/>
            <person name="Goodwin L."/>
            <person name="Pitluck S."/>
            <person name="Chertkov O."/>
            <person name="Larimer F.W."/>
            <person name="Land M.L."/>
            <person name="Hauser L."/>
            <person name="Brettin T.S."/>
            <person name="Detter J.C."/>
            <person name="Han S."/>
            <person name="de Vos W.M."/>
            <person name="Janssen P.H."/>
            <person name="Smidt H."/>
        </authorList>
    </citation>
    <scope>NUCLEOTIDE SEQUENCE [LARGE SCALE GENOMIC DNA]</scope>
    <source>
        <strain evidence="2 3">Ellin514</strain>
    </source>
</reference>
<dbReference type="GO" id="GO:0016787">
    <property type="term" value="F:hydrolase activity"/>
    <property type="evidence" value="ECO:0007669"/>
    <property type="project" value="InterPro"/>
</dbReference>
<feature type="domain" description="Calcineurin-like phosphoesterase" evidence="1">
    <location>
        <begin position="74"/>
        <end position="143"/>
    </location>
</feature>
<sequence length="177" mass="20085">MKRLTAGTNVHVLENDVVRIDDVVFLGATLWTDFRLEGDPILGATAAKVGMADYQQIRTLPEDAVLRPADTRRYHEESKQWLVEQVEKYRDKKIVVVTHHSPSGKSVTERFRGDPLNGAFASDMEDFVERSGAKLWVHGHIHSRSDYMIGWTRVLANPRGYPEERVEGFDPALVVEV</sequence>
<evidence type="ECO:0000259" key="1">
    <source>
        <dbReference type="Pfam" id="PF00149"/>
    </source>
</evidence>
<protein>
    <submittedName>
        <fullName evidence="2">Metallophosphoesterase, putative</fullName>
    </submittedName>
</protein>